<keyword evidence="5 9" id="KW-0862">Zinc</keyword>
<feature type="site" description="Transition state stabilizer" evidence="9">
    <location>
        <position position="76"/>
    </location>
</feature>
<sequence>MFKTQNMTHDFSKRDHETVEFSKVSHPRIKIRPMYFEQGLSSYPYIFGRYAVLDRLLGALSFLPENYGFLVWDVYRPRGVQRKLFELFSEKIRRASPHLSEQEHLVEVLKYVASPAKIGESYCSPHLSGGAIDLTLFEMKEDKELDMGTVFDDYTQRAGRDYFALKTDLTAQERVFQERRNLLRQTMERVGFTSYEHEWWHFDIGNIFWGDVVKKPAVFGPLFGDEEWPSFV</sequence>
<keyword evidence="4 9" id="KW-0378">Hydrolase</keyword>
<keyword evidence="7 9" id="KW-0482">Metalloprotease</keyword>
<dbReference type="EC" id="3.4.13.22" evidence="9"/>
<dbReference type="PATRIC" id="fig|45067.4.peg.1415"/>
<dbReference type="AlphaFoldDB" id="A0A0W0VQW7"/>
<dbReference type="RefSeq" id="WP_051546206.1">
    <property type="nucleotide sequence ID" value="NZ_CAAAJD010000026.1"/>
</dbReference>
<evidence type="ECO:0000313" key="10">
    <source>
        <dbReference type="EMBL" id="KTD22086.1"/>
    </source>
</evidence>
<dbReference type="GO" id="GO:0006508">
    <property type="term" value="P:proteolysis"/>
    <property type="evidence" value="ECO:0007669"/>
    <property type="project" value="UniProtKB-KW"/>
</dbReference>
<keyword evidence="3 9" id="KW-0479">Metal-binding</keyword>
<feature type="binding site" evidence="9">
    <location>
        <position position="201"/>
    </location>
    <ligand>
        <name>Zn(2+)</name>
        <dbReference type="ChEBI" id="CHEBI:29105"/>
        <note>catalytic</note>
    </ligand>
</feature>
<evidence type="ECO:0000256" key="3">
    <source>
        <dbReference type="ARBA" id="ARBA00022723"/>
    </source>
</evidence>
<evidence type="ECO:0000256" key="4">
    <source>
        <dbReference type="ARBA" id="ARBA00022801"/>
    </source>
</evidence>
<keyword evidence="2 9" id="KW-0645">Protease</keyword>
<organism evidence="10 11">
    <name type="scientific">Legionella lansingensis</name>
    <dbReference type="NCBI Taxonomy" id="45067"/>
    <lineage>
        <taxon>Bacteria</taxon>
        <taxon>Pseudomonadati</taxon>
        <taxon>Pseudomonadota</taxon>
        <taxon>Gammaproteobacteria</taxon>
        <taxon>Legionellales</taxon>
        <taxon>Legionellaceae</taxon>
        <taxon>Legionella</taxon>
    </lineage>
</organism>
<feature type="active site" description="Proton donor/acceptor" evidence="9">
    <location>
        <position position="198"/>
    </location>
</feature>
<accession>A0A0W0VQW7</accession>
<protein>
    <recommendedName>
        <fullName evidence="9">D-alanyl-D-alanine dipeptidase</fullName>
        <shortName evidence="9">D-Ala-D-Ala dipeptidase</shortName>
        <ecNumber evidence="9">3.4.13.22</ecNumber>
    </recommendedName>
</protein>
<dbReference type="GO" id="GO:0008237">
    <property type="term" value="F:metallopeptidase activity"/>
    <property type="evidence" value="ECO:0007669"/>
    <property type="project" value="UniProtKB-KW"/>
</dbReference>
<dbReference type="Gene3D" id="3.30.1380.10">
    <property type="match status" value="1"/>
</dbReference>
<comment type="catalytic activity">
    <reaction evidence="1 9">
        <text>D-alanyl-D-alanine + H2O = 2 D-alanine</text>
        <dbReference type="Rhea" id="RHEA:20661"/>
        <dbReference type="ChEBI" id="CHEBI:15377"/>
        <dbReference type="ChEBI" id="CHEBI:57416"/>
        <dbReference type="ChEBI" id="CHEBI:57822"/>
        <dbReference type="EC" id="3.4.13.22"/>
    </reaction>
</comment>
<dbReference type="OrthoDB" id="9801430at2"/>
<keyword evidence="8" id="KW-0961">Cell wall biogenesis/degradation</keyword>
<dbReference type="GO" id="GO:0008270">
    <property type="term" value="F:zinc ion binding"/>
    <property type="evidence" value="ECO:0007669"/>
    <property type="project" value="UniProtKB-UniRule"/>
</dbReference>
<dbReference type="GO" id="GO:0071555">
    <property type="term" value="P:cell wall organization"/>
    <property type="evidence" value="ECO:0007669"/>
    <property type="project" value="UniProtKB-KW"/>
</dbReference>
<dbReference type="HAMAP" id="MF_01924">
    <property type="entry name" value="A_A_dipeptidase"/>
    <property type="match status" value="1"/>
</dbReference>
<comment type="similarity">
    <text evidence="9">Belongs to the peptidase M15D family.</text>
</comment>
<dbReference type="PANTHER" id="PTHR43126">
    <property type="entry name" value="D-ALANYL-D-ALANINE DIPEPTIDASE"/>
    <property type="match status" value="1"/>
</dbReference>
<comment type="caution">
    <text evidence="10">The sequence shown here is derived from an EMBL/GenBank/DDBJ whole genome shotgun (WGS) entry which is preliminary data.</text>
</comment>
<gene>
    <name evidence="9" type="primary">ddpX</name>
    <name evidence="10" type="ORF">Llan_1349</name>
</gene>
<comment type="cofactor">
    <cofactor evidence="9">
        <name>Zn(2+)</name>
        <dbReference type="ChEBI" id="CHEBI:29105"/>
    </cofactor>
    <text evidence="9">Binds 1 zinc ion per subunit.</text>
</comment>
<feature type="binding site" evidence="9">
    <location>
        <position position="126"/>
    </location>
    <ligand>
        <name>Zn(2+)</name>
        <dbReference type="ChEBI" id="CHEBI:29105"/>
        <note>catalytic</note>
    </ligand>
</feature>
<keyword evidence="11" id="KW-1185">Reference proteome</keyword>
<dbReference type="EMBL" id="LNYI01000028">
    <property type="protein sequence ID" value="KTD22086.1"/>
    <property type="molecule type" value="Genomic_DNA"/>
</dbReference>
<dbReference type="GO" id="GO:0160237">
    <property type="term" value="F:D-Ala-D-Ala dipeptidase activity"/>
    <property type="evidence" value="ECO:0007669"/>
    <property type="project" value="UniProtKB-EC"/>
</dbReference>
<dbReference type="STRING" id="45067.Llan_1349"/>
<dbReference type="eggNOG" id="COG2173">
    <property type="taxonomic scope" value="Bacteria"/>
</dbReference>
<reference evidence="10 11" key="1">
    <citation type="submission" date="2015-11" db="EMBL/GenBank/DDBJ databases">
        <title>Genomic analysis of 38 Legionella species identifies large and diverse effector repertoires.</title>
        <authorList>
            <person name="Burstein D."/>
            <person name="Amaro F."/>
            <person name="Zusman T."/>
            <person name="Lifshitz Z."/>
            <person name="Cohen O."/>
            <person name="Gilbert J.A."/>
            <person name="Pupko T."/>
            <person name="Shuman H.A."/>
            <person name="Segal G."/>
        </authorList>
    </citation>
    <scope>NUCLEOTIDE SEQUENCE [LARGE SCALE GENOMIC DNA]</scope>
    <source>
        <strain evidence="10 11">ATCC 49751</strain>
    </source>
</reference>
<comment type="function">
    <text evidence="9">Catalyzes hydrolysis of the D-alanyl-D-alanine dipeptide.</text>
</comment>
<evidence type="ECO:0000256" key="5">
    <source>
        <dbReference type="ARBA" id="ARBA00022833"/>
    </source>
</evidence>
<keyword evidence="6 9" id="KW-0224">Dipeptidase</keyword>
<dbReference type="Pfam" id="PF01427">
    <property type="entry name" value="Peptidase_M15"/>
    <property type="match status" value="1"/>
</dbReference>
<evidence type="ECO:0000256" key="1">
    <source>
        <dbReference type="ARBA" id="ARBA00001362"/>
    </source>
</evidence>
<dbReference type="SUPFAM" id="SSF55166">
    <property type="entry name" value="Hedgehog/DD-peptidase"/>
    <property type="match status" value="1"/>
</dbReference>
<proteinExistence type="inferred from homology"/>
<evidence type="ECO:0000256" key="7">
    <source>
        <dbReference type="ARBA" id="ARBA00023049"/>
    </source>
</evidence>
<evidence type="ECO:0000256" key="2">
    <source>
        <dbReference type="ARBA" id="ARBA00022670"/>
    </source>
</evidence>
<dbReference type="Proteomes" id="UP000054869">
    <property type="component" value="Unassembled WGS sequence"/>
</dbReference>
<feature type="binding site" evidence="9">
    <location>
        <position position="133"/>
    </location>
    <ligand>
        <name>Zn(2+)</name>
        <dbReference type="ChEBI" id="CHEBI:29105"/>
        <note>catalytic</note>
    </ligand>
</feature>
<evidence type="ECO:0000256" key="9">
    <source>
        <dbReference type="HAMAP-Rule" id="MF_01924"/>
    </source>
</evidence>
<evidence type="ECO:0000256" key="8">
    <source>
        <dbReference type="ARBA" id="ARBA00023316"/>
    </source>
</evidence>
<evidence type="ECO:0000313" key="11">
    <source>
        <dbReference type="Proteomes" id="UP000054869"/>
    </source>
</evidence>
<dbReference type="InterPro" id="IPR009045">
    <property type="entry name" value="Zn_M74/Hedgehog-like"/>
</dbReference>
<dbReference type="InterPro" id="IPR000755">
    <property type="entry name" value="A_A_dipeptidase"/>
</dbReference>
<evidence type="ECO:0000256" key="6">
    <source>
        <dbReference type="ARBA" id="ARBA00022997"/>
    </source>
</evidence>
<name>A0A0W0VQW7_9GAMM</name>